<dbReference type="GO" id="GO:0004803">
    <property type="term" value="F:transposase activity"/>
    <property type="evidence" value="ECO:0007669"/>
    <property type="project" value="InterPro"/>
</dbReference>
<dbReference type="PANTHER" id="PTHR34322:SF2">
    <property type="entry name" value="TRANSPOSASE IS200-LIKE DOMAIN-CONTAINING PROTEIN"/>
    <property type="match status" value="1"/>
</dbReference>
<dbReference type="InterPro" id="IPR036515">
    <property type="entry name" value="Transposase_17_sf"/>
</dbReference>
<feature type="domain" description="Transposase IS200-like" evidence="1">
    <location>
        <begin position="9"/>
        <end position="124"/>
    </location>
</feature>
<dbReference type="Proteomes" id="UP000307999">
    <property type="component" value="Unassembled WGS sequence"/>
</dbReference>
<reference evidence="2 3" key="1">
    <citation type="submission" date="2019-04" db="EMBL/GenBank/DDBJ databases">
        <title>Thalassotalea guangxiensis sp. nov., isolated from sediment of the coastal wetland.</title>
        <authorList>
            <person name="Zheng S."/>
            <person name="Zhang D."/>
        </authorList>
    </citation>
    <scope>NUCLEOTIDE SEQUENCE [LARGE SCALE GENOMIC DNA]</scope>
    <source>
        <strain evidence="2 3">ZS-4</strain>
    </source>
</reference>
<dbReference type="RefSeq" id="WP_136737014.1">
    <property type="nucleotide sequence ID" value="NZ_SWDB01000037.1"/>
</dbReference>
<dbReference type="Pfam" id="PF01797">
    <property type="entry name" value="Y1_Tnp"/>
    <property type="match status" value="1"/>
</dbReference>
<dbReference type="SUPFAM" id="SSF143422">
    <property type="entry name" value="Transposase IS200-like"/>
    <property type="match status" value="1"/>
</dbReference>
<gene>
    <name evidence="2" type="ORF">E8M12_14660</name>
</gene>
<name>A0A4U1B367_9GAMM</name>
<dbReference type="InterPro" id="IPR002686">
    <property type="entry name" value="Transposase_17"/>
</dbReference>
<dbReference type="GO" id="GO:0006313">
    <property type="term" value="P:DNA transposition"/>
    <property type="evidence" value="ECO:0007669"/>
    <property type="project" value="InterPro"/>
</dbReference>
<dbReference type="Gene3D" id="3.30.70.1290">
    <property type="entry name" value="Transposase IS200-like"/>
    <property type="match status" value="1"/>
</dbReference>
<dbReference type="OrthoDB" id="9814067at2"/>
<dbReference type="GO" id="GO:0003677">
    <property type="term" value="F:DNA binding"/>
    <property type="evidence" value="ECO:0007669"/>
    <property type="project" value="InterPro"/>
</dbReference>
<dbReference type="SMART" id="SM01321">
    <property type="entry name" value="Y1_Tnp"/>
    <property type="match status" value="1"/>
</dbReference>
<accession>A0A4U1B367</accession>
<sequence length="202" mass="23997">MPRKSRNYFANTPYLIFQYGHNFQPCFFDSEDYQHFIDLLSENCQIERVELNAQQLFNNQFFLVLTATESQSIPRMLQKTCSKYGRYVNNKYQRSGSLWQGRHKACPVQPGQYLDKVTEFIRQPILPRQLCLATEQPFDFENHKNHAEILRDKLYRNLAIGDSSFQRTVINHKMVQVKKTIVPRTKHGLMSLLSDRPKYKYH</sequence>
<comment type="caution">
    <text evidence="2">The sequence shown here is derived from an EMBL/GenBank/DDBJ whole genome shotgun (WGS) entry which is preliminary data.</text>
</comment>
<organism evidence="2 3">
    <name type="scientific">Thalassotalea mangrovi</name>
    <dbReference type="NCBI Taxonomy" id="2572245"/>
    <lineage>
        <taxon>Bacteria</taxon>
        <taxon>Pseudomonadati</taxon>
        <taxon>Pseudomonadota</taxon>
        <taxon>Gammaproteobacteria</taxon>
        <taxon>Alteromonadales</taxon>
        <taxon>Colwelliaceae</taxon>
        <taxon>Thalassotalea</taxon>
    </lineage>
</organism>
<proteinExistence type="predicted"/>
<evidence type="ECO:0000313" key="3">
    <source>
        <dbReference type="Proteomes" id="UP000307999"/>
    </source>
</evidence>
<protein>
    <recommendedName>
        <fullName evidence="1">Transposase IS200-like domain-containing protein</fullName>
    </recommendedName>
</protein>
<dbReference type="AlphaFoldDB" id="A0A4U1B367"/>
<evidence type="ECO:0000313" key="2">
    <source>
        <dbReference type="EMBL" id="TKB43536.1"/>
    </source>
</evidence>
<keyword evidence="3" id="KW-1185">Reference proteome</keyword>
<evidence type="ECO:0000259" key="1">
    <source>
        <dbReference type="SMART" id="SM01321"/>
    </source>
</evidence>
<dbReference type="EMBL" id="SWDB01000037">
    <property type="protein sequence ID" value="TKB43536.1"/>
    <property type="molecule type" value="Genomic_DNA"/>
</dbReference>
<dbReference type="PANTHER" id="PTHR34322">
    <property type="entry name" value="TRANSPOSASE, Y1_TNP DOMAIN-CONTAINING"/>
    <property type="match status" value="1"/>
</dbReference>